<evidence type="ECO:0008006" key="4">
    <source>
        <dbReference type="Google" id="ProtNLM"/>
    </source>
</evidence>
<feature type="chain" id="PRO_5011978933" description="Secreted protein" evidence="1">
    <location>
        <begin position="30"/>
        <end position="136"/>
    </location>
</feature>
<evidence type="ECO:0000256" key="1">
    <source>
        <dbReference type="SAM" id="SignalP"/>
    </source>
</evidence>
<name>A0A1L9N953_ASPTC</name>
<dbReference type="EMBL" id="KV878198">
    <property type="protein sequence ID" value="OJI85850.1"/>
    <property type="molecule type" value="Genomic_DNA"/>
</dbReference>
<keyword evidence="1" id="KW-0732">Signal</keyword>
<dbReference type="Proteomes" id="UP000184304">
    <property type="component" value="Unassembled WGS sequence"/>
</dbReference>
<evidence type="ECO:0000313" key="2">
    <source>
        <dbReference type="EMBL" id="OJI85850.1"/>
    </source>
</evidence>
<gene>
    <name evidence="2" type="ORF">ASPTUDRAFT_600180</name>
</gene>
<proteinExistence type="predicted"/>
<dbReference type="VEuPathDB" id="FungiDB:ASPTUDRAFT_600180"/>
<evidence type="ECO:0000313" key="3">
    <source>
        <dbReference type="Proteomes" id="UP000184304"/>
    </source>
</evidence>
<sequence length="136" mass="15967">MYVSLPSYNYPLRFFFVFFRLSITRLLLCCPLSLPTQRPVITLPQPGHQRSSSTTSETGFICDLSDQFWYHSRYTQSRKEKSLSLLLSLQRIWRSPATYLPLIARVFSKIRNHSGVYSLAVSARFIRHMPFRLNED</sequence>
<reference evidence="3" key="1">
    <citation type="journal article" date="2017" name="Genome Biol.">
        <title>Comparative genomics reveals high biological diversity and specific adaptations in the industrially and medically important fungal genus Aspergillus.</title>
        <authorList>
            <person name="de Vries R.P."/>
            <person name="Riley R."/>
            <person name="Wiebenga A."/>
            <person name="Aguilar-Osorio G."/>
            <person name="Amillis S."/>
            <person name="Uchima C.A."/>
            <person name="Anderluh G."/>
            <person name="Asadollahi M."/>
            <person name="Askin M."/>
            <person name="Barry K."/>
            <person name="Battaglia E."/>
            <person name="Bayram O."/>
            <person name="Benocci T."/>
            <person name="Braus-Stromeyer S.A."/>
            <person name="Caldana C."/>
            <person name="Canovas D."/>
            <person name="Cerqueira G.C."/>
            <person name="Chen F."/>
            <person name="Chen W."/>
            <person name="Choi C."/>
            <person name="Clum A."/>
            <person name="Dos Santos R.A."/>
            <person name="Damasio A.R."/>
            <person name="Diallinas G."/>
            <person name="Emri T."/>
            <person name="Fekete E."/>
            <person name="Flipphi M."/>
            <person name="Freyberg S."/>
            <person name="Gallo A."/>
            <person name="Gournas C."/>
            <person name="Habgood R."/>
            <person name="Hainaut M."/>
            <person name="Harispe M.L."/>
            <person name="Henrissat B."/>
            <person name="Hilden K.S."/>
            <person name="Hope R."/>
            <person name="Hossain A."/>
            <person name="Karabika E."/>
            <person name="Karaffa L."/>
            <person name="Karanyi Z."/>
            <person name="Krasevec N."/>
            <person name="Kuo A."/>
            <person name="Kusch H."/>
            <person name="LaButti K."/>
            <person name="Lagendijk E.L."/>
            <person name="Lapidus A."/>
            <person name="Levasseur A."/>
            <person name="Lindquist E."/>
            <person name="Lipzen A."/>
            <person name="Logrieco A.F."/>
            <person name="MacCabe A."/>
            <person name="Maekelae M.R."/>
            <person name="Malavazi I."/>
            <person name="Melin P."/>
            <person name="Meyer V."/>
            <person name="Mielnichuk N."/>
            <person name="Miskei M."/>
            <person name="Molnar A.P."/>
            <person name="Mule G."/>
            <person name="Ngan C.Y."/>
            <person name="Orejas M."/>
            <person name="Orosz E."/>
            <person name="Ouedraogo J.P."/>
            <person name="Overkamp K.M."/>
            <person name="Park H.-S."/>
            <person name="Perrone G."/>
            <person name="Piumi F."/>
            <person name="Punt P.J."/>
            <person name="Ram A.F."/>
            <person name="Ramon A."/>
            <person name="Rauscher S."/>
            <person name="Record E."/>
            <person name="Riano-Pachon D.M."/>
            <person name="Robert V."/>
            <person name="Roehrig J."/>
            <person name="Ruller R."/>
            <person name="Salamov A."/>
            <person name="Salih N.S."/>
            <person name="Samson R.A."/>
            <person name="Sandor E."/>
            <person name="Sanguinetti M."/>
            <person name="Schuetze T."/>
            <person name="Sepcic K."/>
            <person name="Shelest E."/>
            <person name="Sherlock G."/>
            <person name="Sophianopoulou V."/>
            <person name="Squina F.M."/>
            <person name="Sun H."/>
            <person name="Susca A."/>
            <person name="Todd R.B."/>
            <person name="Tsang A."/>
            <person name="Unkles S.E."/>
            <person name="van de Wiele N."/>
            <person name="van Rossen-Uffink D."/>
            <person name="Oliveira J.V."/>
            <person name="Vesth T.C."/>
            <person name="Visser J."/>
            <person name="Yu J.-H."/>
            <person name="Zhou M."/>
            <person name="Andersen M.R."/>
            <person name="Archer D.B."/>
            <person name="Baker S.E."/>
            <person name="Benoit I."/>
            <person name="Brakhage A.A."/>
            <person name="Braus G.H."/>
            <person name="Fischer R."/>
            <person name="Frisvad J.C."/>
            <person name="Goldman G.H."/>
            <person name="Houbraken J."/>
            <person name="Oakley B."/>
            <person name="Pocsi I."/>
            <person name="Scazzocchio C."/>
            <person name="Seiboth B."/>
            <person name="vanKuyk P.A."/>
            <person name="Wortman J."/>
            <person name="Dyer P.S."/>
            <person name="Grigoriev I.V."/>
        </authorList>
    </citation>
    <scope>NUCLEOTIDE SEQUENCE [LARGE SCALE GENOMIC DNA]</scope>
    <source>
        <strain evidence="3">CBS 134.48</strain>
    </source>
</reference>
<feature type="signal peptide" evidence="1">
    <location>
        <begin position="1"/>
        <end position="29"/>
    </location>
</feature>
<protein>
    <recommendedName>
        <fullName evidence="4">Secreted protein</fullName>
    </recommendedName>
</protein>
<accession>A0A1L9N953</accession>
<organism evidence="2 3">
    <name type="scientific">Aspergillus tubingensis (strain CBS 134.48)</name>
    <dbReference type="NCBI Taxonomy" id="767770"/>
    <lineage>
        <taxon>Eukaryota</taxon>
        <taxon>Fungi</taxon>
        <taxon>Dikarya</taxon>
        <taxon>Ascomycota</taxon>
        <taxon>Pezizomycotina</taxon>
        <taxon>Eurotiomycetes</taxon>
        <taxon>Eurotiomycetidae</taxon>
        <taxon>Eurotiales</taxon>
        <taxon>Aspergillaceae</taxon>
        <taxon>Aspergillus</taxon>
        <taxon>Aspergillus subgen. Circumdati</taxon>
    </lineage>
</organism>
<dbReference type="AlphaFoldDB" id="A0A1L9N953"/>
<keyword evidence="3" id="KW-1185">Reference proteome</keyword>